<gene>
    <name evidence="3" type="ORF">ACJ41P_05115</name>
</gene>
<dbReference type="InterPro" id="IPR036852">
    <property type="entry name" value="Peptidase_S8/S53_dom_sf"/>
</dbReference>
<accession>A0ABW8V1T3</accession>
<organism evidence="3 4">
    <name type="scientific">Azospirillum argentinense</name>
    <dbReference type="NCBI Taxonomy" id="2970906"/>
    <lineage>
        <taxon>Bacteria</taxon>
        <taxon>Pseudomonadati</taxon>
        <taxon>Pseudomonadota</taxon>
        <taxon>Alphaproteobacteria</taxon>
        <taxon>Rhodospirillales</taxon>
        <taxon>Azospirillaceae</taxon>
        <taxon>Azospirillum</taxon>
    </lineage>
</organism>
<comment type="caution">
    <text evidence="3">The sequence shown here is derived from an EMBL/GenBank/DDBJ whole genome shotgun (WGS) entry which is preliminary data.</text>
</comment>
<dbReference type="InterPro" id="IPR034074">
    <property type="entry name" value="Y4bN_pept_dom"/>
</dbReference>
<proteinExistence type="predicted"/>
<sequence>MPEQRPLLVFPTQTAGNRDTRQPPPRPTLPTPARQGARLDLTFDKIEKFLERDWGAAPPLSDEIAPDRLLVFEVVQDIRNIEGQLRKLGFLWVGDLERTYSADDDFRPAKGNLLDGRILATVPTQQALETLLQAWREYKAGNLPPTGALATLFGSLKDLRRWGPKDRLSIEAEAYLAECLREAPDDPVTLELELWPGPNQRSRAAALDAVRQAVLEDEGEVISSADIPGAGYLAVLVRVRPAVAQALLNRQNVHIALVDTVQVIGPRAQAVIDPNADEEQSQDEGIADVIDMPEAPVSESIANSPDIALLDGLPLTQHHLLEPFLDIQPPDELSIVTALADAPAEARQHGTAMASLILYEDLTAPDTGYRRKLLVRPILKPSRSFNGGWLESIPDDMLFGDILHRAILDLKRGRGGMAPAAPNLKIISLSVGDFRRPFHGVMSGAAKILDWLSFEFNILFIVSAGNWGERIVLDASEADVRSGKADVAGALFRENGSLIISPAESINALTIGSIHSDKANSAPLHRWVLPIDDPNAPAPYTRKGPGFHGAVKPDLCTPGGRLPYEFDIKHTGPGTSIKPAQPPARTLQKIGQQVAAPGRTPGELNGRAWNAGTSNSTAIAAGAAGRITEVIRGLSKEYVGDDGRSLLGEDYWPVLTKALLVHGARWENEEFYLNHFGLAGVLDRTAKTRARESVRRHIGHGVPDFGRVMECTRHRATLLGVGALGPDDASIFTLPLPADCWDIRCIRRIITTVAWISPVAPMRAGYRVAQLSVAWDDDAPGFNGVSATGGDARHANGKGTIWHEVKETAPKVYRKAPVNSVRLRVQCRDTLGLLSSGVKFGLAVSFEIAQGQADVSVDHLDVYADIAEKVHPKVSTPA</sequence>
<dbReference type="SUPFAM" id="SSF52743">
    <property type="entry name" value="Subtilisin-like"/>
    <property type="match status" value="1"/>
</dbReference>
<feature type="domain" description="Peptidase S8/S53" evidence="2">
    <location>
        <begin position="341"/>
        <end position="701"/>
    </location>
</feature>
<dbReference type="Gene3D" id="3.40.50.200">
    <property type="entry name" value="Peptidase S8/S53 domain"/>
    <property type="match status" value="1"/>
</dbReference>
<evidence type="ECO:0000259" key="2">
    <source>
        <dbReference type="Pfam" id="PF00082"/>
    </source>
</evidence>
<dbReference type="Proteomes" id="UP001628281">
    <property type="component" value="Unassembled WGS sequence"/>
</dbReference>
<evidence type="ECO:0000256" key="1">
    <source>
        <dbReference type="SAM" id="MobiDB-lite"/>
    </source>
</evidence>
<dbReference type="Pfam" id="PF00082">
    <property type="entry name" value="Peptidase_S8"/>
    <property type="match status" value="1"/>
</dbReference>
<dbReference type="InterPro" id="IPR000209">
    <property type="entry name" value="Peptidase_S8/S53_dom"/>
</dbReference>
<name>A0ABW8V1T3_9PROT</name>
<dbReference type="EMBL" id="JBJLSN010000005">
    <property type="protein sequence ID" value="MFL7900494.1"/>
    <property type="molecule type" value="Genomic_DNA"/>
</dbReference>
<protein>
    <submittedName>
        <fullName evidence="3">S8 family peptidase</fullName>
    </submittedName>
</protein>
<feature type="region of interest" description="Disordered" evidence="1">
    <location>
        <begin position="1"/>
        <end position="35"/>
    </location>
</feature>
<dbReference type="RefSeq" id="WP_407823591.1">
    <property type="nucleotide sequence ID" value="NZ_JBJLSN010000005.1"/>
</dbReference>
<evidence type="ECO:0000313" key="4">
    <source>
        <dbReference type="Proteomes" id="UP001628281"/>
    </source>
</evidence>
<keyword evidence="4" id="KW-1185">Reference proteome</keyword>
<reference evidence="3 4" key="1">
    <citation type="submission" date="2024-11" db="EMBL/GenBank/DDBJ databases">
        <title>Draft genome sequences of two bacteria associated to sugarcane roots in Colombia.</title>
        <authorList>
            <person name="Pardo-Diaz S."/>
            <person name="Masmela-Mendoza J."/>
            <person name="Delgadillo-Duran P."/>
            <person name="Bautista E.J."/>
            <person name="Rojas-Tapias D.F."/>
        </authorList>
    </citation>
    <scope>NUCLEOTIDE SEQUENCE [LARGE SCALE GENOMIC DNA]</scope>
    <source>
        <strain evidence="3 4">Ap18</strain>
    </source>
</reference>
<dbReference type="CDD" id="cd04847">
    <property type="entry name" value="Peptidases_S8_Subtilisin_like_2"/>
    <property type="match status" value="1"/>
</dbReference>
<evidence type="ECO:0000313" key="3">
    <source>
        <dbReference type="EMBL" id="MFL7900494.1"/>
    </source>
</evidence>